<evidence type="ECO:0000313" key="1">
    <source>
        <dbReference type="EMBL" id="KAF9691217.1"/>
    </source>
</evidence>
<organism evidence="1 2">
    <name type="scientific">Ascochyta lentis</name>
    <dbReference type="NCBI Taxonomy" id="205686"/>
    <lineage>
        <taxon>Eukaryota</taxon>
        <taxon>Fungi</taxon>
        <taxon>Dikarya</taxon>
        <taxon>Ascomycota</taxon>
        <taxon>Pezizomycotina</taxon>
        <taxon>Dothideomycetes</taxon>
        <taxon>Pleosporomycetidae</taxon>
        <taxon>Pleosporales</taxon>
        <taxon>Pleosporineae</taxon>
        <taxon>Didymellaceae</taxon>
        <taxon>Ascochyta</taxon>
    </lineage>
</organism>
<keyword evidence="2" id="KW-1185">Reference proteome</keyword>
<evidence type="ECO:0000313" key="2">
    <source>
        <dbReference type="Proteomes" id="UP000651452"/>
    </source>
</evidence>
<name>A0A8H7IUV2_9PLEO</name>
<reference evidence="1" key="2">
    <citation type="submission" date="2020-09" db="EMBL/GenBank/DDBJ databases">
        <title>Reference genome assembly for Australian Ascochyta lentis isolate Al4.</title>
        <authorList>
            <person name="Lee R.C."/>
            <person name="Farfan-Caceres L.M."/>
            <person name="Debler J.W."/>
            <person name="Williams A.H."/>
            <person name="Henares B.M."/>
        </authorList>
    </citation>
    <scope>NUCLEOTIDE SEQUENCE</scope>
    <source>
        <strain evidence="1">Al4</strain>
    </source>
</reference>
<protein>
    <submittedName>
        <fullName evidence="1">Uncharacterized protein</fullName>
    </submittedName>
</protein>
<comment type="caution">
    <text evidence="1">The sequence shown here is derived from an EMBL/GenBank/DDBJ whole genome shotgun (WGS) entry which is preliminary data.</text>
</comment>
<dbReference type="Proteomes" id="UP000651452">
    <property type="component" value="Unassembled WGS sequence"/>
</dbReference>
<dbReference type="AlphaFoldDB" id="A0A8H7IUV2"/>
<sequence length="264" mass="27769">MKLSTFASSIGLTTIAAASPVELSKRQSTAWTYTCSEGAAPADFKAFDLSGCAAQLSLTKDRYVGVGWAFEATYADGSRAEQKPFTTNNFGVSDPLYPSLGNNFITKFPGNSAFTAVHEFANVCKGAQAPVSWRFYTTSANSACSAADYRYTSGQIPTVGGVSRPGKVGGVALKRANEAGDFQVTWSAVSGAAAYSVIVEYPTGEDEVGNPYTNVRGARVQGTTATVPTTARSQDVQRKAIVHAVNSQGVWSLTNDVQPVAAGW</sequence>
<dbReference type="OrthoDB" id="3523203at2759"/>
<dbReference type="EMBL" id="RZGK01000021">
    <property type="protein sequence ID" value="KAF9691217.1"/>
    <property type="molecule type" value="Genomic_DNA"/>
</dbReference>
<reference evidence="1" key="1">
    <citation type="submission" date="2018-12" db="EMBL/GenBank/DDBJ databases">
        <authorList>
            <person name="Syme R.A."/>
            <person name="Farfan-Caceres L."/>
            <person name="Lichtenzveig J."/>
        </authorList>
    </citation>
    <scope>NUCLEOTIDE SEQUENCE</scope>
    <source>
        <strain evidence="1">Al4</strain>
    </source>
</reference>
<accession>A0A8H7IUV2</accession>
<proteinExistence type="predicted"/>
<gene>
    <name evidence="1" type="ORF">EKO04_010551</name>
</gene>